<gene>
    <name evidence="1" type="ORF">GSTENG00019330001</name>
</gene>
<reference evidence="1" key="2">
    <citation type="submission" date="2004-02" db="EMBL/GenBank/DDBJ databases">
        <authorList>
            <consortium name="Genoscope"/>
            <consortium name="Whitehead Institute Centre for Genome Research"/>
        </authorList>
    </citation>
    <scope>NUCLEOTIDE SEQUENCE</scope>
</reference>
<evidence type="ECO:0000313" key="1">
    <source>
        <dbReference type="EMBL" id="CAG00794.1"/>
    </source>
</evidence>
<dbReference type="KEGG" id="tng:GSTEN00019330G001"/>
<name>Q4SEY8_TETNG</name>
<proteinExistence type="predicted"/>
<sequence length="35" mass="4269">MGHRLLRRLLHLHRYGSDAVHHRSPPMLLFLLLRR</sequence>
<dbReference type="EMBL" id="CAAE01014610">
    <property type="protein sequence ID" value="CAG00794.1"/>
    <property type="molecule type" value="Genomic_DNA"/>
</dbReference>
<protein>
    <submittedName>
        <fullName evidence="1">Chromosome undetermined SCAF14610, whole genome shotgun sequence</fullName>
    </submittedName>
</protein>
<reference evidence="1" key="1">
    <citation type="journal article" date="2004" name="Nature">
        <title>Genome duplication in the teleost fish Tetraodon nigroviridis reveals the early vertebrate proto-karyotype.</title>
        <authorList>
            <person name="Jaillon O."/>
            <person name="Aury J.-M."/>
            <person name="Brunet F."/>
            <person name="Petit J.-L."/>
            <person name="Stange-Thomann N."/>
            <person name="Mauceli E."/>
            <person name="Bouneau L."/>
            <person name="Fischer C."/>
            <person name="Ozouf-Costaz C."/>
            <person name="Bernot A."/>
            <person name="Nicaud S."/>
            <person name="Jaffe D."/>
            <person name="Fisher S."/>
            <person name="Lutfalla G."/>
            <person name="Dossat C."/>
            <person name="Segurens B."/>
            <person name="Dasilva C."/>
            <person name="Salanoubat M."/>
            <person name="Levy M."/>
            <person name="Boudet N."/>
            <person name="Castellano S."/>
            <person name="Anthouard V."/>
            <person name="Jubin C."/>
            <person name="Castelli V."/>
            <person name="Katinka M."/>
            <person name="Vacherie B."/>
            <person name="Biemont C."/>
            <person name="Skalli Z."/>
            <person name="Cattolico L."/>
            <person name="Poulain J."/>
            <person name="De Berardinis V."/>
            <person name="Cruaud C."/>
            <person name="Duprat S."/>
            <person name="Brottier P."/>
            <person name="Coutanceau J.-P."/>
            <person name="Gouzy J."/>
            <person name="Parra G."/>
            <person name="Lardier G."/>
            <person name="Chapple C."/>
            <person name="McKernan K.J."/>
            <person name="McEwan P."/>
            <person name="Bosak S."/>
            <person name="Kellis M."/>
            <person name="Volff J.-N."/>
            <person name="Guigo R."/>
            <person name="Zody M.C."/>
            <person name="Mesirov J."/>
            <person name="Lindblad-Toh K."/>
            <person name="Birren B."/>
            <person name="Nusbaum C."/>
            <person name="Kahn D."/>
            <person name="Robinson-Rechavi M."/>
            <person name="Laudet V."/>
            <person name="Schachter V."/>
            <person name="Quetier F."/>
            <person name="Saurin W."/>
            <person name="Scarpelli C."/>
            <person name="Wincker P."/>
            <person name="Lander E.S."/>
            <person name="Weissenbach J."/>
            <person name="Roest Crollius H."/>
        </authorList>
    </citation>
    <scope>NUCLEOTIDE SEQUENCE [LARGE SCALE GENOMIC DNA]</scope>
</reference>
<accession>Q4SEY8</accession>
<dbReference type="AlphaFoldDB" id="Q4SEY8"/>
<organism evidence="1">
    <name type="scientific">Tetraodon nigroviridis</name>
    <name type="common">Spotted green pufferfish</name>
    <name type="synonym">Chelonodon nigroviridis</name>
    <dbReference type="NCBI Taxonomy" id="99883"/>
    <lineage>
        <taxon>Eukaryota</taxon>
        <taxon>Metazoa</taxon>
        <taxon>Chordata</taxon>
        <taxon>Craniata</taxon>
        <taxon>Vertebrata</taxon>
        <taxon>Euteleostomi</taxon>
        <taxon>Actinopterygii</taxon>
        <taxon>Neopterygii</taxon>
        <taxon>Teleostei</taxon>
        <taxon>Neoteleostei</taxon>
        <taxon>Acanthomorphata</taxon>
        <taxon>Eupercaria</taxon>
        <taxon>Tetraodontiformes</taxon>
        <taxon>Tetradontoidea</taxon>
        <taxon>Tetraodontidae</taxon>
        <taxon>Tetraodon</taxon>
    </lineage>
</organism>